<dbReference type="Gene3D" id="3.30.450.380">
    <property type="match status" value="1"/>
</dbReference>
<dbReference type="PANTHER" id="PTHR30486">
    <property type="entry name" value="TWITCHING MOTILITY PROTEIN PILT"/>
    <property type="match status" value="1"/>
</dbReference>
<accession>A0ABS4WIK9</accession>
<dbReference type="InterPro" id="IPR050921">
    <property type="entry name" value="T4SS_GSP_E_ATPase"/>
</dbReference>
<evidence type="ECO:0000259" key="3">
    <source>
        <dbReference type="Pfam" id="PF00437"/>
    </source>
</evidence>
<evidence type="ECO:0000313" key="5">
    <source>
        <dbReference type="Proteomes" id="UP000766570"/>
    </source>
</evidence>
<dbReference type="InterPro" id="IPR001482">
    <property type="entry name" value="T2SS/T4SS_dom"/>
</dbReference>
<evidence type="ECO:0000313" key="4">
    <source>
        <dbReference type="EMBL" id="MBP2376047.1"/>
    </source>
</evidence>
<keyword evidence="5" id="KW-1185">Reference proteome</keyword>
<reference evidence="4 5" key="1">
    <citation type="submission" date="2021-03" db="EMBL/GenBank/DDBJ databases">
        <title>Sequencing the genomes of 1000 actinobacteria strains.</title>
        <authorList>
            <person name="Klenk H.-P."/>
        </authorList>
    </citation>
    <scope>NUCLEOTIDE SEQUENCE [LARGE SCALE GENOMIC DNA]</scope>
    <source>
        <strain evidence="4 5">DSM 15454</strain>
    </source>
</reference>
<dbReference type="PANTHER" id="PTHR30486:SF15">
    <property type="entry name" value="TYPE II_IV SECRETION SYSTEM ATPASE"/>
    <property type="match status" value="1"/>
</dbReference>
<organism evidence="4 5">
    <name type="scientific">Paeniglutamicibacter psychrophenolicus</name>
    <dbReference type="NCBI Taxonomy" id="257454"/>
    <lineage>
        <taxon>Bacteria</taxon>
        <taxon>Bacillati</taxon>
        <taxon>Actinomycetota</taxon>
        <taxon>Actinomycetes</taxon>
        <taxon>Micrococcales</taxon>
        <taxon>Micrococcaceae</taxon>
        <taxon>Paeniglutamicibacter</taxon>
    </lineage>
</organism>
<comment type="similarity">
    <text evidence="1">Belongs to the GSP E family.</text>
</comment>
<sequence>MNLSDRLNAIRNEINPPSEVPVPLAVDEVSIDQNTVVQEATSDDTPFAEPVADPTHPETVKPNSMMARMSGTATTPTQPRNHVDGLAALKSRAGEELFRRLGSRITDPSMTEESLRKMAREELSQVIDAENVPLSPEERRRLIRDIGDEVLGMGPLQRLLDDPEITEIMVNHFQQIYIERNGQLELVDARFSSEQQLRRIIERIVSRVGRRIDESSPLVDARLEDGSRVNAIIPPLAVNGPSLTIRKFGRDPLTVRNLIDLGTLSTDMAHLLDACVKARLNIIVSGGTGTGKTTLLNVLSGFIPNNERIVTIEDAVELQLQQEHVVRLESRPPNIEGKGAVNIRDLVRNSLRMRPDRIVVGEVRGGEALDMLQAMNTGHDGSVSTVHANTPRDAIARLETLVLMAGFDLPLRAIREQVASAVDLIVHLTRMRDGTRRVTHVTEVQGMEGDVVTLQDAFVFDYSAGVDAHGRFLGKPIPTGVRPRFIEHFHNVGISVPAGIFGTTFTGGNANAMGRR</sequence>
<dbReference type="InterPro" id="IPR027417">
    <property type="entry name" value="P-loop_NTPase"/>
</dbReference>
<dbReference type="SUPFAM" id="SSF52540">
    <property type="entry name" value="P-loop containing nucleoside triphosphate hydrolases"/>
    <property type="match status" value="1"/>
</dbReference>
<dbReference type="CDD" id="cd01130">
    <property type="entry name" value="VirB11-like_ATPase"/>
    <property type="match status" value="1"/>
</dbReference>
<dbReference type="Proteomes" id="UP000766570">
    <property type="component" value="Unassembled WGS sequence"/>
</dbReference>
<name>A0ABS4WIK9_9MICC</name>
<dbReference type="Pfam" id="PF00437">
    <property type="entry name" value="T2SSE"/>
    <property type="match status" value="1"/>
</dbReference>
<protein>
    <submittedName>
        <fullName evidence="4">Pilus assembly protein CpaF</fullName>
    </submittedName>
</protein>
<gene>
    <name evidence="4" type="ORF">JOF46_003959</name>
</gene>
<comment type="caution">
    <text evidence="4">The sequence shown here is derived from an EMBL/GenBank/DDBJ whole genome shotgun (WGS) entry which is preliminary data.</text>
</comment>
<evidence type="ECO:0000256" key="1">
    <source>
        <dbReference type="ARBA" id="ARBA00006611"/>
    </source>
</evidence>
<dbReference type="Gene3D" id="3.40.50.300">
    <property type="entry name" value="P-loop containing nucleotide triphosphate hydrolases"/>
    <property type="match status" value="1"/>
</dbReference>
<evidence type="ECO:0000256" key="2">
    <source>
        <dbReference type="SAM" id="MobiDB-lite"/>
    </source>
</evidence>
<proteinExistence type="inferred from homology"/>
<dbReference type="EMBL" id="JAGIOE010000001">
    <property type="protein sequence ID" value="MBP2376047.1"/>
    <property type="molecule type" value="Genomic_DNA"/>
</dbReference>
<feature type="region of interest" description="Disordered" evidence="2">
    <location>
        <begin position="42"/>
        <end position="63"/>
    </location>
</feature>
<feature type="domain" description="Bacterial type II secretion system protein E" evidence="3">
    <location>
        <begin position="152"/>
        <end position="433"/>
    </location>
</feature>